<evidence type="ECO:0000313" key="5">
    <source>
        <dbReference type="EMBL" id="PDX71591.1"/>
    </source>
</evidence>
<keyword evidence="2" id="KW-0238">DNA-binding</keyword>
<dbReference type="Pfam" id="PF12833">
    <property type="entry name" value="HTH_18"/>
    <property type="match status" value="1"/>
</dbReference>
<sequence length="317" mass="36788">MHIQKMIENYRKLMYYAIITVVLFCCVQQTVTHDSFAEGFLVNYTVKRYFFEQSAVREFYSGAYYDLFLVMRGSGVFRCSEVVLPAQQQNLIIFKPGQGGRLEYAGAYGPLELIRVQLSPQTLAQLSDADTDLEKSFNVVPFRQVAVRPDSQIYMLLKNLARKLLMLSQERTQFGAAVFEHGILQMFVVLALRACIHAEFHTASVSRHHLMLDEVFLFIQAHLTEELTLERLEKEFFVSREHIAREFKRQTGQTVHRYIVKARLDRCCTLIEQGLPITEVYKTSGFGGYNHFFRAFKKEYGMTPKEYFSTTRQDARG</sequence>
<dbReference type="SUPFAM" id="SSF46689">
    <property type="entry name" value="Homeodomain-like"/>
    <property type="match status" value="2"/>
</dbReference>
<dbReference type="PANTHER" id="PTHR46796">
    <property type="entry name" value="HTH-TYPE TRANSCRIPTIONAL ACTIVATOR RHAS-RELATED"/>
    <property type="match status" value="1"/>
</dbReference>
<dbReference type="GO" id="GO:0003700">
    <property type="term" value="F:DNA-binding transcription factor activity"/>
    <property type="evidence" value="ECO:0007669"/>
    <property type="project" value="InterPro"/>
</dbReference>
<dbReference type="Gene3D" id="1.10.10.60">
    <property type="entry name" value="Homeodomain-like"/>
    <property type="match status" value="2"/>
</dbReference>
<evidence type="ECO:0000259" key="4">
    <source>
        <dbReference type="PROSITE" id="PS01124"/>
    </source>
</evidence>
<dbReference type="Proteomes" id="UP000219901">
    <property type="component" value="Unassembled WGS sequence"/>
</dbReference>
<comment type="caution">
    <text evidence="5">The sequence shown here is derived from an EMBL/GenBank/DDBJ whole genome shotgun (WGS) entry which is preliminary data.</text>
</comment>
<dbReference type="SMART" id="SM00342">
    <property type="entry name" value="HTH_ARAC"/>
    <property type="match status" value="1"/>
</dbReference>
<dbReference type="PROSITE" id="PS01124">
    <property type="entry name" value="HTH_ARAC_FAMILY_2"/>
    <property type="match status" value="1"/>
</dbReference>
<reference evidence="5 6" key="1">
    <citation type="journal article" date="2017" name="Front. Microbiol.">
        <title>New Insights into the Diversity of the Genus Faecalibacterium.</title>
        <authorList>
            <person name="Benevides L."/>
            <person name="Burman S."/>
            <person name="Martin R."/>
            <person name="Robert V."/>
            <person name="Thomas M."/>
            <person name="Miquel S."/>
            <person name="Chain F."/>
            <person name="Sokol H."/>
            <person name="Bermudez-Humaran L.G."/>
            <person name="Morrison M."/>
            <person name="Langella P."/>
            <person name="Azevedo V.A."/>
            <person name="Chatel J.M."/>
            <person name="Soares S."/>
        </authorList>
    </citation>
    <scope>NUCLEOTIDE SEQUENCE [LARGE SCALE GENOMIC DNA]</scope>
    <source>
        <strain evidence="5 6">CNCM I 4546</strain>
    </source>
</reference>
<protein>
    <submittedName>
        <fullName evidence="5">AraC family transcriptional regulator</fullName>
    </submittedName>
</protein>
<name>A0A2A6ZXG3_9FIRM</name>
<feature type="domain" description="HTH araC/xylS-type" evidence="4">
    <location>
        <begin position="213"/>
        <end position="310"/>
    </location>
</feature>
<proteinExistence type="predicted"/>
<evidence type="ECO:0000313" key="6">
    <source>
        <dbReference type="Proteomes" id="UP000219901"/>
    </source>
</evidence>
<organism evidence="5 6">
    <name type="scientific">Faecalibacterium prausnitzii</name>
    <dbReference type="NCBI Taxonomy" id="853"/>
    <lineage>
        <taxon>Bacteria</taxon>
        <taxon>Bacillati</taxon>
        <taxon>Bacillota</taxon>
        <taxon>Clostridia</taxon>
        <taxon>Eubacteriales</taxon>
        <taxon>Oscillospiraceae</taxon>
        <taxon>Faecalibacterium</taxon>
    </lineage>
</organism>
<evidence type="ECO:0000256" key="3">
    <source>
        <dbReference type="ARBA" id="ARBA00023163"/>
    </source>
</evidence>
<evidence type="ECO:0000256" key="1">
    <source>
        <dbReference type="ARBA" id="ARBA00023015"/>
    </source>
</evidence>
<gene>
    <name evidence="5" type="ORF">CGS55_12565</name>
</gene>
<dbReference type="EMBL" id="NMTV01000068">
    <property type="protein sequence ID" value="PDX71591.1"/>
    <property type="molecule type" value="Genomic_DNA"/>
</dbReference>
<dbReference type="AlphaFoldDB" id="A0A2A6ZXG3"/>
<evidence type="ECO:0000256" key="2">
    <source>
        <dbReference type="ARBA" id="ARBA00023125"/>
    </source>
</evidence>
<dbReference type="InterPro" id="IPR009057">
    <property type="entry name" value="Homeodomain-like_sf"/>
</dbReference>
<dbReference type="InterPro" id="IPR018060">
    <property type="entry name" value="HTH_AraC"/>
</dbReference>
<dbReference type="GO" id="GO:0043565">
    <property type="term" value="F:sequence-specific DNA binding"/>
    <property type="evidence" value="ECO:0007669"/>
    <property type="project" value="InterPro"/>
</dbReference>
<dbReference type="InterPro" id="IPR050204">
    <property type="entry name" value="AraC_XylS_family_regulators"/>
</dbReference>
<keyword evidence="3" id="KW-0804">Transcription</keyword>
<keyword evidence="1" id="KW-0805">Transcription regulation</keyword>
<accession>A0A2A6ZXG3</accession>